<dbReference type="Gene3D" id="3.40.50.1000">
    <property type="entry name" value="HAD superfamily/HAD-like"/>
    <property type="match status" value="1"/>
</dbReference>
<dbReference type="Pfam" id="PF00702">
    <property type="entry name" value="Hydrolase"/>
    <property type="match status" value="1"/>
</dbReference>
<dbReference type="OMA" id="WWRQLIA"/>
<dbReference type="PANTHER" id="PTHR46191:SF2">
    <property type="entry name" value="HALOACID DEHALOGENASE-LIKE HYDROLASE DOMAIN-CONTAINING PROTEIN 3"/>
    <property type="match status" value="1"/>
</dbReference>
<dbReference type="HOGENOM" id="CLU_045011_8_0_1"/>
<dbReference type="Proteomes" id="UP000028524">
    <property type="component" value="Unassembled WGS sequence"/>
</dbReference>
<evidence type="ECO:0000313" key="1">
    <source>
        <dbReference type="EMBL" id="KFA68291.1"/>
    </source>
</evidence>
<dbReference type="AlphaFoldDB" id="A0A084QWF6"/>
<dbReference type="InterPro" id="IPR051828">
    <property type="entry name" value="HAD-like_hydrolase_domain"/>
</dbReference>
<dbReference type="OrthoDB" id="444127at2759"/>
<dbReference type="EMBL" id="KL659944">
    <property type="protein sequence ID" value="KFA68291.1"/>
    <property type="molecule type" value="Genomic_DNA"/>
</dbReference>
<sequence>MAKRNLLVCFDAFGTLFKPKRSVAQQYSEVARSLGVAGFNDKDLEKNLYAAIKDESKKNPNYGKATGLDATKWWTNITYKTFTPLIGENQSLPADLAPALLHRFSSSDGYETEPNVISAVKSLKQTSRHGSARSIAVGVITNSDDRVPSILSSLGLQVSPLRYGTTAELLGLAERSYDIDFHCMSYDVGVEKPDRGIFQAAESMLVRLIATRQGANPAHANVEDWQKVYVGDDYNKDVVGARNAGWNAVLLSEGRGDITKLEDVSAESVDDLMREHPVITVRSIQELVTWLNSSR</sequence>
<evidence type="ECO:0000313" key="2">
    <source>
        <dbReference type="Proteomes" id="UP000028524"/>
    </source>
</evidence>
<reference evidence="1 2" key="1">
    <citation type="journal article" date="2014" name="BMC Genomics">
        <title>Comparative genome sequencing reveals chemotype-specific gene clusters in the toxigenic black mold Stachybotrys.</title>
        <authorList>
            <person name="Semeiks J."/>
            <person name="Borek D."/>
            <person name="Otwinowski Z."/>
            <person name="Grishin N.V."/>
        </authorList>
    </citation>
    <scope>NUCLEOTIDE SEQUENCE [LARGE SCALE GENOMIC DNA]</scope>
    <source>
        <strain evidence="1 2">IBT 40285</strain>
    </source>
</reference>
<dbReference type="InterPro" id="IPR023214">
    <property type="entry name" value="HAD_sf"/>
</dbReference>
<evidence type="ECO:0008006" key="3">
    <source>
        <dbReference type="Google" id="ProtNLM"/>
    </source>
</evidence>
<dbReference type="FunCoup" id="A0A084QWF6">
    <property type="interactions" value="143"/>
</dbReference>
<dbReference type="InterPro" id="IPR036412">
    <property type="entry name" value="HAD-like_sf"/>
</dbReference>
<dbReference type="InParanoid" id="A0A084QWF6"/>
<accession>A0A084QWF6</accession>
<dbReference type="SUPFAM" id="SSF56784">
    <property type="entry name" value="HAD-like"/>
    <property type="match status" value="1"/>
</dbReference>
<dbReference type="PANTHER" id="PTHR46191">
    <property type="match status" value="1"/>
</dbReference>
<dbReference type="GO" id="GO:0005634">
    <property type="term" value="C:nucleus"/>
    <property type="evidence" value="ECO:0007669"/>
    <property type="project" value="TreeGrafter"/>
</dbReference>
<gene>
    <name evidence="1" type="ORF">S40285_06639</name>
</gene>
<name>A0A084QWF6_STAC4</name>
<dbReference type="InterPro" id="IPR044924">
    <property type="entry name" value="HAD-SF_hydro_IA_REG-2-like_cap"/>
</dbReference>
<organism evidence="1 2">
    <name type="scientific">Stachybotrys chlorohalonatus (strain IBT 40285)</name>
    <dbReference type="NCBI Taxonomy" id="1283841"/>
    <lineage>
        <taxon>Eukaryota</taxon>
        <taxon>Fungi</taxon>
        <taxon>Dikarya</taxon>
        <taxon>Ascomycota</taxon>
        <taxon>Pezizomycotina</taxon>
        <taxon>Sordariomycetes</taxon>
        <taxon>Hypocreomycetidae</taxon>
        <taxon>Hypocreales</taxon>
        <taxon>Stachybotryaceae</taxon>
        <taxon>Stachybotrys</taxon>
    </lineage>
</organism>
<proteinExistence type="predicted"/>
<protein>
    <recommendedName>
        <fullName evidence="3">Haloacid dehalogenase</fullName>
    </recommendedName>
</protein>
<dbReference type="Gene3D" id="1.10.150.720">
    <property type="entry name" value="Haloacid dehalogenase-like hydrolase"/>
    <property type="match status" value="1"/>
</dbReference>
<keyword evidence="2" id="KW-1185">Reference proteome</keyword>
<dbReference type="STRING" id="1283841.A0A084QWF6"/>